<keyword evidence="2" id="KW-0548">Nucleotidyltransferase</keyword>
<dbReference type="CDD" id="cd02516">
    <property type="entry name" value="CDP-ME_synthetase"/>
    <property type="match status" value="1"/>
</dbReference>
<comment type="caution">
    <text evidence="4">The sequence shown here is derived from an EMBL/GenBank/DDBJ whole genome shotgun (WGS) entry which is preliminary data.</text>
</comment>
<dbReference type="GO" id="GO:0050518">
    <property type="term" value="F:2-C-methyl-D-erythritol 4-phosphate cytidylyltransferase activity"/>
    <property type="evidence" value="ECO:0007669"/>
    <property type="project" value="InterPro"/>
</dbReference>
<dbReference type="SUPFAM" id="SSF53448">
    <property type="entry name" value="Nucleotide-diphospho-sugar transferases"/>
    <property type="match status" value="1"/>
</dbReference>
<dbReference type="PATRIC" id="fig|796944.3.peg.22"/>
<organism evidence="4 5">
    <name type="scientific">Oribacterium asaccharolyticum ACB7</name>
    <dbReference type="NCBI Taxonomy" id="796944"/>
    <lineage>
        <taxon>Bacteria</taxon>
        <taxon>Bacillati</taxon>
        <taxon>Bacillota</taxon>
        <taxon>Clostridia</taxon>
        <taxon>Lachnospirales</taxon>
        <taxon>Lachnospiraceae</taxon>
        <taxon>Oribacterium</taxon>
    </lineage>
</organism>
<gene>
    <name evidence="4" type="ORF">HMPREF9624_00021</name>
</gene>
<dbReference type="PANTHER" id="PTHR32125">
    <property type="entry name" value="2-C-METHYL-D-ERYTHRITOL 4-PHOSPHATE CYTIDYLYLTRANSFERASE, CHLOROPLASTIC"/>
    <property type="match status" value="1"/>
</dbReference>
<keyword evidence="3" id="KW-0414">Isoprene biosynthesis</keyword>
<dbReference type="HOGENOM" id="CLU_061281_2_2_9"/>
<dbReference type="InterPro" id="IPR050088">
    <property type="entry name" value="IspD/TarI_cytidylyltransf_bact"/>
</dbReference>
<evidence type="ECO:0000256" key="1">
    <source>
        <dbReference type="ARBA" id="ARBA00022679"/>
    </source>
</evidence>
<evidence type="ECO:0008006" key="6">
    <source>
        <dbReference type="Google" id="ProtNLM"/>
    </source>
</evidence>
<sequence length="244" mass="28314">MEEKKKAVTAVILMAGSGKRMHTEEKKQFLPFHGKPLFYASVERFLAWERCKELLLIVGAEDQERVEKMIETEGWRKKKNVRAIKGGEERFDSVYRAILYMERGKQKENAVPAQAEETVFIHDAARPFFTVDLLERLYRESRIAKAVIPGLPVKDTIKLVEDGVVRESLERNLLYSVQTPQAFTFPLLLSAYQKFLAERDLYKKKITDDAMVIELFSEEKVKLVPGEEKNQKITVQEDIQLLYN</sequence>
<dbReference type="AlphaFoldDB" id="G9WR12"/>
<evidence type="ECO:0000313" key="5">
    <source>
        <dbReference type="Proteomes" id="UP000003527"/>
    </source>
</evidence>
<dbReference type="Pfam" id="PF01128">
    <property type="entry name" value="IspD"/>
    <property type="match status" value="1"/>
</dbReference>
<dbReference type="InterPro" id="IPR029044">
    <property type="entry name" value="Nucleotide-diphossugar_trans"/>
</dbReference>
<accession>G9WR12</accession>
<evidence type="ECO:0000313" key="4">
    <source>
        <dbReference type="EMBL" id="EHL14456.1"/>
    </source>
</evidence>
<dbReference type="NCBIfam" id="TIGR00453">
    <property type="entry name" value="ispD"/>
    <property type="match status" value="1"/>
</dbReference>
<dbReference type="FunFam" id="3.90.550.10:FF:000003">
    <property type="entry name" value="2-C-methyl-D-erythritol 4-phosphate cytidylyltransferase"/>
    <property type="match status" value="1"/>
</dbReference>
<dbReference type="PANTHER" id="PTHR32125:SF4">
    <property type="entry name" value="2-C-METHYL-D-ERYTHRITOL 4-PHOSPHATE CYTIDYLYLTRANSFERASE, CHLOROPLASTIC"/>
    <property type="match status" value="1"/>
</dbReference>
<dbReference type="GO" id="GO:0008299">
    <property type="term" value="P:isoprenoid biosynthetic process"/>
    <property type="evidence" value="ECO:0007669"/>
    <property type="project" value="UniProtKB-KW"/>
</dbReference>
<dbReference type="Gene3D" id="3.90.550.10">
    <property type="entry name" value="Spore Coat Polysaccharide Biosynthesis Protein SpsA, Chain A"/>
    <property type="match status" value="1"/>
</dbReference>
<name>G9WR12_9FIRM</name>
<evidence type="ECO:0000256" key="2">
    <source>
        <dbReference type="ARBA" id="ARBA00022695"/>
    </source>
</evidence>
<dbReference type="InterPro" id="IPR034683">
    <property type="entry name" value="IspD/TarI"/>
</dbReference>
<proteinExistence type="predicted"/>
<keyword evidence="5" id="KW-1185">Reference proteome</keyword>
<keyword evidence="1" id="KW-0808">Transferase</keyword>
<protein>
    <recommendedName>
        <fullName evidence="6">2-C-methyl-D-erythritol 4-phosphate cytidylyltransferase</fullName>
    </recommendedName>
</protein>
<dbReference type="InterPro" id="IPR001228">
    <property type="entry name" value="IspD"/>
</dbReference>
<dbReference type="Proteomes" id="UP000003527">
    <property type="component" value="Unassembled WGS sequence"/>
</dbReference>
<dbReference type="EMBL" id="AFZD01000001">
    <property type="protein sequence ID" value="EHL14456.1"/>
    <property type="molecule type" value="Genomic_DNA"/>
</dbReference>
<reference evidence="4 5" key="1">
    <citation type="submission" date="2011-08" db="EMBL/GenBank/DDBJ databases">
        <title>The Genome Sequence of Oribacterium sp. ACB7.</title>
        <authorList>
            <consortium name="The Broad Institute Genome Sequencing Platform"/>
            <person name="Earl A."/>
            <person name="Ward D."/>
            <person name="Feldgarden M."/>
            <person name="Gevers D."/>
            <person name="Sizova M."/>
            <person name="Hazen A."/>
            <person name="Epstein S."/>
            <person name="Young S.K."/>
            <person name="Zeng Q."/>
            <person name="Gargeya S."/>
            <person name="Fitzgerald M."/>
            <person name="Haas B."/>
            <person name="Abouelleil A."/>
            <person name="Alvarado L."/>
            <person name="Arachchi H.M."/>
            <person name="Berlin A."/>
            <person name="Brown A."/>
            <person name="Chapman S.B."/>
            <person name="Chen Z."/>
            <person name="Dunbar C."/>
            <person name="Freedman E."/>
            <person name="Gearin G."/>
            <person name="Gellesch M."/>
            <person name="Goldberg J."/>
            <person name="Griggs A."/>
            <person name="Gujja S."/>
            <person name="Heiman D."/>
            <person name="Howarth C."/>
            <person name="Larson L."/>
            <person name="Lui A."/>
            <person name="MacDonald P.J.P."/>
            <person name="Montmayeur A."/>
            <person name="Murphy C."/>
            <person name="Neiman D."/>
            <person name="Pearson M."/>
            <person name="Priest M."/>
            <person name="Roberts A."/>
            <person name="Saif S."/>
            <person name="Shea T."/>
            <person name="Shenoy N."/>
            <person name="Sisk P."/>
            <person name="Stolte C."/>
            <person name="Sykes S."/>
            <person name="Wortman J."/>
            <person name="Nusbaum C."/>
            <person name="Birren B."/>
        </authorList>
    </citation>
    <scope>NUCLEOTIDE SEQUENCE [LARGE SCALE GENOMIC DNA]</scope>
    <source>
        <strain evidence="4 5">ACB7</strain>
    </source>
</reference>
<evidence type="ECO:0000256" key="3">
    <source>
        <dbReference type="ARBA" id="ARBA00023229"/>
    </source>
</evidence>
<dbReference type="RefSeq" id="WP_009535971.1">
    <property type="nucleotide sequence ID" value="NZ_JH414504.1"/>
</dbReference>